<evidence type="ECO:0000313" key="1">
    <source>
        <dbReference type="EMBL" id="MFG3015865.1"/>
    </source>
</evidence>
<accession>A0ABW7BGA3</accession>
<evidence type="ECO:0000313" key="2">
    <source>
        <dbReference type="Proteomes" id="UP001604267"/>
    </source>
</evidence>
<reference evidence="1 2" key="1">
    <citation type="submission" date="2024-10" db="EMBL/GenBank/DDBJ databases">
        <title>The Natural Products Discovery Center: Release of the First 8490 Sequenced Strains for Exploring Actinobacteria Biosynthetic Diversity.</title>
        <authorList>
            <person name="Kalkreuter E."/>
            <person name="Kautsar S.A."/>
            <person name="Yang D."/>
            <person name="Bader C.D."/>
            <person name="Teijaro C.N."/>
            <person name="Fluegel L."/>
            <person name="Davis C.M."/>
            <person name="Simpson J.R."/>
            <person name="Lauterbach L."/>
            <person name="Steele A.D."/>
            <person name="Gui C."/>
            <person name="Meng S."/>
            <person name="Li G."/>
            <person name="Viehrig K."/>
            <person name="Ye F."/>
            <person name="Su P."/>
            <person name="Kiefer A.F."/>
            <person name="Nichols A."/>
            <person name="Cepeda A.J."/>
            <person name="Yan W."/>
            <person name="Fan B."/>
            <person name="Jiang Y."/>
            <person name="Adhikari A."/>
            <person name="Zheng C.-J."/>
            <person name="Schuster L."/>
            <person name="Cowan T.M."/>
            <person name="Smanski M.J."/>
            <person name="Chevrette M.G."/>
            <person name="De Carvalho L.P.S."/>
            <person name="Shen B."/>
        </authorList>
    </citation>
    <scope>NUCLEOTIDE SEQUENCE [LARGE SCALE GENOMIC DNA]</scope>
    <source>
        <strain evidence="1 2">NPDC048320</strain>
    </source>
</reference>
<protein>
    <submittedName>
        <fullName evidence="1">DUF2255 family protein</fullName>
    </submittedName>
</protein>
<dbReference type="Proteomes" id="UP001604267">
    <property type="component" value="Unassembled WGS sequence"/>
</dbReference>
<organism evidence="1 2">
    <name type="scientific">Streptomyces cinerochromogenes</name>
    <dbReference type="NCBI Taxonomy" id="66422"/>
    <lineage>
        <taxon>Bacteria</taxon>
        <taxon>Bacillati</taxon>
        <taxon>Actinomycetota</taxon>
        <taxon>Actinomycetes</taxon>
        <taxon>Kitasatosporales</taxon>
        <taxon>Streptomycetaceae</taxon>
        <taxon>Streptomyces</taxon>
    </lineage>
</organism>
<keyword evidence="2" id="KW-1185">Reference proteome</keyword>
<name>A0ABW7BGA3_9ACTN</name>
<dbReference type="RefSeq" id="WP_392823998.1">
    <property type="nucleotide sequence ID" value="NZ_JBICYV010000023.1"/>
</dbReference>
<gene>
    <name evidence="1" type="ORF">ACGFZB_36560</name>
</gene>
<dbReference type="Pfam" id="PF10012">
    <property type="entry name" value="DUF2255"/>
    <property type="match status" value="1"/>
</dbReference>
<proteinExistence type="predicted"/>
<dbReference type="EMBL" id="JBICYV010000023">
    <property type="protein sequence ID" value="MFG3015865.1"/>
    <property type="molecule type" value="Genomic_DNA"/>
</dbReference>
<comment type="caution">
    <text evidence="1">The sequence shown here is derived from an EMBL/GenBank/DDBJ whole genome shotgun (WGS) entry which is preliminary data.</text>
</comment>
<sequence>MSTWSPETLARIAGADELRIAPRRDDGTLRAPTTIWVVRDGDDLYVRSWRGTAGTWWNAARTHRTGHISAGGVGTDVIFTPVDDPAVNERVDSAYRAKYGRYSGYVEPMVSDQARATTLRLTPTP</sequence>
<dbReference type="InterPro" id="IPR016888">
    <property type="entry name" value="UCP028498"/>
</dbReference>